<evidence type="ECO:0000256" key="4">
    <source>
        <dbReference type="ARBA" id="ARBA00023163"/>
    </source>
</evidence>
<evidence type="ECO:0000256" key="5">
    <source>
        <dbReference type="ARBA" id="ARBA00023242"/>
    </source>
</evidence>
<evidence type="ECO:0000313" key="8">
    <source>
        <dbReference type="EMBL" id="KIA75332.1"/>
    </source>
</evidence>
<dbReference type="GO" id="GO:0008270">
    <property type="term" value="F:zinc ion binding"/>
    <property type="evidence" value="ECO:0007669"/>
    <property type="project" value="InterPro"/>
</dbReference>
<keyword evidence="4" id="KW-0804">Transcription</keyword>
<comment type="caution">
    <text evidence="8">The sequence shown here is derived from an EMBL/GenBank/DDBJ whole genome shotgun (WGS) entry which is preliminary data.</text>
</comment>
<evidence type="ECO:0000256" key="6">
    <source>
        <dbReference type="SAM" id="MobiDB-lite"/>
    </source>
</evidence>
<dbReference type="InterPro" id="IPR013700">
    <property type="entry name" value="AflR"/>
</dbReference>
<dbReference type="PROSITE" id="PS00463">
    <property type="entry name" value="ZN2_CY6_FUNGAL_1"/>
    <property type="match status" value="1"/>
</dbReference>
<dbReference type="PANTHER" id="PTHR31069:SF31">
    <property type="entry name" value="MONODICTYPHENONE CLUSTER TRANSCRIPTION FACTOR-RELATED"/>
    <property type="match status" value="1"/>
</dbReference>
<name>A0A0C1E196_ASPUT</name>
<feature type="compositionally biased region" description="Low complexity" evidence="6">
    <location>
        <begin position="89"/>
        <end position="108"/>
    </location>
</feature>
<dbReference type="GO" id="GO:0005634">
    <property type="term" value="C:nucleus"/>
    <property type="evidence" value="ECO:0007669"/>
    <property type="project" value="InterPro"/>
</dbReference>
<dbReference type="CDD" id="cd00067">
    <property type="entry name" value="GAL4"/>
    <property type="match status" value="1"/>
</dbReference>
<proteinExistence type="predicted"/>
<dbReference type="Pfam" id="PF08493">
    <property type="entry name" value="AflR"/>
    <property type="match status" value="1"/>
</dbReference>
<evidence type="ECO:0000256" key="1">
    <source>
        <dbReference type="ARBA" id="ARBA00022723"/>
    </source>
</evidence>
<reference evidence="8 9" key="1">
    <citation type="submission" date="2014-11" db="EMBL/GenBank/DDBJ databases">
        <title>Genomics derived discovery of secondary metabolites biosynthetic gene clusters in Aspergillus ustus.</title>
        <authorList>
            <person name="Pi B."/>
            <person name="Dai F."/>
            <person name="Song X."/>
            <person name="Zhu C."/>
            <person name="Li H."/>
            <person name="Yu D."/>
        </authorList>
    </citation>
    <scope>NUCLEOTIDE SEQUENCE [LARGE SCALE GENOMIC DNA]</scope>
    <source>
        <strain evidence="8 9">3.3904</strain>
    </source>
</reference>
<feature type="domain" description="Zn(2)-C6 fungal-type" evidence="7">
    <location>
        <begin position="38"/>
        <end position="68"/>
    </location>
</feature>
<feature type="region of interest" description="Disordered" evidence="6">
    <location>
        <begin position="1"/>
        <end position="31"/>
    </location>
</feature>
<dbReference type="SMART" id="SM00066">
    <property type="entry name" value="GAL4"/>
    <property type="match status" value="1"/>
</dbReference>
<dbReference type="InterPro" id="IPR001138">
    <property type="entry name" value="Zn2Cys6_DnaBD"/>
</dbReference>
<dbReference type="InterPro" id="IPR050675">
    <property type="entry name" value="OAF3"/>
</dbReference>
<dbReference type="GO" id="GO:0000981">
    <property type="term" value="F:DNA-binding transcription factor activity, RNA polymerase II-specific"/>
    <property type="evidence" value="ECO:0007669"/>
    <property type="project" value="InterPro"/>
</dbReference>
<feature type="compositionally biased region" description="Basic and acidic residues" evidence="6">
    <location>
        <begin position="111"/>
        <end position="127"/>
    </location>
</feature>
<dbReference type="PANTHER" id="PTHR31069">
    <property type="entry name" value="OLEATE-ACTIVATED TRANSCRIPTION FACTOR 1-RELATED"/>
    <property type="match status" value="1"/>
</dbReference>
<dbReference type="SUPFAM" id="SSF57701">
    <property type="entry name" value="Zn2/Cys6 DNA-binding domain"/>
    <property type="match status" value="1"/>
</dbReference>
<dbReference type="GO" id="GO:0003677">
    <property type="term" value="F:DNA binding"/>
    <property type="evidence" value="ECO:0007669"/>
    <property type="project" value="UniProtKB-KW"/>
</dbReference>
<dbReference type="AlphaFoldDB" id="A0A0C1E196"/>
<dbReference type="Pfam" id="PF00172">
    <property type="entry name" value="Zn_clus"/>
    <property type="match status" value="1"/>
</dbReference>
<organism evidence="8 9">
    <name type="scientific">Aspergillus ustus</name>
    <dbReference type="NCBI Taxonomy" id="40382"/>
    <lineage>
        <taxon>Eukaryota</taxon>
        <taxon>Fungi</taxon>
        <taxon>Dikarya</taxon>
        <taxon>Ascomycota</taxon>
        <taxon>Pezizomycotina</taxon>
        <taxon>Eurotiomycetes</taxon>
        <taxon>Eurotiomycetidae</taxon>
        <taxon>Eurotiales</taxon>
        <taxon>Aspergillaceae</taxon>
        <taxon>Aspergillus</taxon>
        <taxon>Aspergillus subgen. Nidulantes</taxon>
    </lineage>
</organism>
<keyword evidence="5" id="KW-0539">Nucleus</keyword>
<dbReference type="GO" id="GO:0045122">
    <property type="term" value="P:aflatoxin biosynthetic process"/>
    <property type="evidence" value="ECO:0007669"/>
    <property type="project" value="InterPro"/>
</dbReference>
<gene>
    <name evidence="8" type="ORF">HK57_00211</name>
</gene>
<evidence type="ECO:0000256" key="3">
    <source>
        <dbReference type="ARBA" id="ARBA00023125"/>
    </source>
</evidence>
<evidence type="ECO:0000256" key="2">
    <source>
        <dbReference type="ARBA" id="ARBA00023015"/>
    </source>
</evidence>
<sequence length="536" mass="57936">MTTLVSTEPDGDRASSPAHVPSAVRRSTTPGCSKLRDSCQACAASKVKCTKEKPSCARCEARSIECQYLFAKRPGRRRENSGGPSLRCTSKIIITKPSSNSNSPISTTRSNTERESQSDRSRFREPVEVAGLSPVSVLSPNGPATPVMLPATDALVNTPQDLAHGAPLMQDDGPGTYPSDVFSVLDDSNIFSQLPDLDIDFNDMDFRTGNLETPAMDSDSITDTLNDISSLLMPDSNNRRSLGSSDVNDPINSIVSSGVPSLSPDVQTLSSARSSTRRATITSSPCDCLTQALDLLKTLCATHSSSTPALGGSDTALVFLPNTAAATANANTNTDTGVAQTILEENKQHIEAVSVMLSCSSCTADAFLLTLFSMIVLKILERYATAARSRVYKSLAGGVESNKIMQSSGKNMHMPALSRTHTHKYNGMQMAAEDSMNGRVPARLVLSELHRVQRLVKHLSPHLKETRERERETETDDRAMTIEHTFQGRARGAEENKNSKTIAPQFSSATLTQMESDLRRNLSLLSADIIIQLRQN</sequence>
<keyword evidence="2" id="KW-0805">Transcription regulation</keyword>
<accession>A0A0C1E196</accession>
<keyword evidence="3" id="KW-0238">DNA-binding</keyword>
<dbReference type="EMBL" id="JOMC01000243">
    <property type="protein sequence ID" value="KIA75332.1"/>
    <property type="molecule type" value="Genomic_DNA"/>
</dbReference>
<keyword evidence="9" id="KW-1185">Reference proteome</keyword>
<dbReference type="Gene3D" id="4.10.240.10">
    <property type="entry name" value="Zn(2)-C6 fungal-type DNA-binding domain"/>
    <property type="match status" value="1"/>
</dbReference>
<dbReference type="PROSITE" id="PS50048">
    <property type="entry name" value="ZN2_CY6_FUNGAL_2"/>
    <property type="match status" value="1"/>
</dbReference>
<keyword evidence="1" id="KW-0479">Metal-binding</keyword>
<feature type="region of interest" description="Disordered" evidence="6">
    <location>
        <begin position="75"/>
        <end position="127"/>
    </location>
</feature>
<dbReference type="Proteomes" id="UP000053475">
    <property type="component" value="Unassembled WGS sequence"/>
</dbReference>
<evidence type="ECO:0000259" key="7">
    <source>
        <dbReference type="PROSITE" id="PS50048"/>
    </source>
</evidence>
<evidence type="ECO:0000313" key="9">
    <source>
        <dbReference type="Proteomes" id="UP000053475"/>
    </source>
</evidence>
<dbReference type="InterPro" id="IPR036864">
    <property type="entry name" value="Zn2-C6_fun-type_DNA-bd_sf"/>
</dbReference>
<dbReference type="PRINTS" id="PR00755">
    <property type="entry name" value="AFLATOXINBRP"/>
</dbReference>
<protein>
    <submittedName>
        <fullName evidence="8">C6 zinc finger domain protein</fullName>
    </submittedName>
</protein>